<evidence type="ECO:0000256" key="1">
    <source>
        <dbReference type="ARBA" id="ARBA00006272"/>
    </source>
</evidence>
<accession>A0A644VG66</accession>
<keyword evidence="2 6" id="KW-0031">Aminopeptidase</keyword>
<dbReference type="PANTHER" id="PTHR32481">
    <property type="entry name" value="AMINOPEPTIDASE"/>
    <property type="match status" value="1"/>
</dbReference>
<evidence type="ECO:0000313" key="6">
    <source>
        <dbReference type="EMBL" id="MPL90326.1"/>
    </source>
</evidence>
<dbReference type="GO" id="GO:0004177">
    <property type="term" value="F:aminopeptidase activity"/>
    <property type="evidence" value="ECO:0007669"/>
    <property type="project" value="UniProtKB-KW"/>
</dbReference>
<evidence type="ECO:0000256" key="4">
    <source>
        <dbReference type="ARBA" id="ARBA00022723"/>
    </source>
</evidence>
<protein>
    <submittedName>
        <fullName evidence="6">Putative aminopeptidase YsdC</fullName>
        <ecNumber evidence="6">3.4.11.-</ecNumber>
    </submittedName>
</protein>
<dbReference type="InterPro" id="IPR008007">
    <property type="entry name" value="Peptidase_M42"/>
</dbReference>
<dbReference type="AlphaFoldDB" id="A0A644VG66"/>
<dbReference type="SUPFAM" id="SSF101821">
    <property type="entry name" value="Aminopeptidase/glucanase lid domain"/>
    <property type="match status" value="1"/>
</dbReference>
<name>A0A644VG66_9ZZZZ</name>
<dbReference type="GO" id="GO:0046872">
    <property type="term" value="F:metal ion binding"/>
    <property type="evidence" value="ECO:0007669"/>
    <property type="project" value="UniProtKB-KW"/>
</dbReference>
<dbReference type="InterPro" id="IPR051464">
    <property type="entry name" value="Peptidase_M42_aminopept"/>
</dbReference>
<dbReference type="CDD" id="cd05656">
    <property type="entry name" value="M42_Frv"/>
    <property type="match status" value="1"/>
</dbReference>
<proteinExistence type="inferred from homology"/>
<dbReference type="EMBL" id="VSSQ01000300">
    <property type="protein sequence ID" value="MPL90326.1"/>
    <property type="molecule type" value="Genomic_DNA"/>
</dbReference>
<dbReference type="EC" id="3.4.11.-" evidence="6"/>
<dbReference type="SUPFAM" id="SSF53187">
    <property type="entry name" value="Zn-dependent exopeptidases"/>
    <property type="match status" value="1"/>
</dbReference>
<organism evidence="6">
    <name type="scientific">bioreactor metagenome</name>
    <dbReference type="NCBI Taxonomy" id="1076179"/>
    <lineage>
        <taxon>unclassified sequences</taxon>
        <taxon>metagenomes</taxon>
        <taxon>ecological metagenomes</taxon>
    </lineage>
</organism>
<sequence length="349" mass="37635">MELTQINTLLEKLSNAHGISSRETAVAKIIRAEIEDYVDEIRTDKMGNLIAVKKGGDFKIMLAAHMDEIGLMVQFVDDHGFIRFVAVGGWYNPVMVGQRVILHGEKGPVYGVLGNKPPHVMTEEDKKKPIDMADLFIDVGAKSPEEVEALGITVGTAVTMDREYVRLAGTVVSGKAMDNRAGCAMLIGALKEMKTQHTIYAVFTVQEEVGLKGAKTSSYTLDPDVAIATDVTIPGDSPGVERRKAPVYMGKGPVIGMASASGRGHLADPRIVDWLVKTGKKFDIPCQIEVGDGGNTDASAINFERGGIPSVPMSVPARYIHSPVEVIDLKDLEAAIHLLAKAVETKPKF</sequence>
<dbReference type="Gene3D" id="2.40.30.40">
    <property type="entry name" value="Peptidase M42, domain 2"/>
    <property type="match status" value="1"/>
</dbReference>
<reference evidence="6" key="1">
    <citation type="submission" date="2019-08" db="EMBL/GenBank/DDBJ databases">
        <authorList>
            <person name="Kucharzyk K."/>
            <person name="Murdoch R.W."/>
            <person name="Higgins S."/>
            <person name="Loffler F."/>
        </authorList>
    </citation>
    <scope>NUCLEOTIDE SEQUENCE</scope>
</reference>
<keyword evidence="5 6" id="KW-0378">Hydrolase</keyword>
<dbReference type="Pfam" id="PF05343">
    <property type="entry name" value="Peptidase_M42"/>
    <property type="match status" value="1"/>
</dbReference>
<comment type="similarity">
    <text evidence="1">Belongs to the peptidase M42 family.</text>
</comment>
<dbReference type="PIRSF" id="PIRSF001123">
    <property type="entry name" value="PepA_GA"/>
    <property type="match status" value="1"/>
</dbReference>
<dbReference type="Gene3D" id="3.40.630.10">
    <property type="entry name" value="Zn peptidases"/>
    <property type="match status" value="1"/>
</dbReference>
<evidence type="ECO:0000256" key="5">
    <source>
        <dbReference type="ARBA" id="ARBA00022801"/>
    </source>
</evidence>
<evidence type="ECO:0000256" key="3">
    <source>
        <dbReference type="ARBA" id="ARBA00022670"/>
    </source>
</evidence>
<dbReference type="PANTHER" id="PTHR32481:SF0">
    <property type="entry name" value="AMINOPEPTIDASE YPDE-RELATED"/>
    <property type="match status" value="1"/>
</dbReference>
<keyword evidence="4" id="KW-0479">Metal-binding</keyword>
<gene>
    <name evidence="6" type="primary">ysdC_6</name>
    <name evidence="6" type="ORF">SDC9_36374</name>
</gene>
<evidence type="ECO:0000256" key="2">
    <source>
        <dbReference type="ARBA" id="ARBA00022438"/>
    </source>
</evidence>
<keyword evidence="3" id="KW-0645">Protease</keyword>
<comment type="caution">
    <text evidence="6">The sequence shown here is derived from an EMBL/GenBank/DDBJ whole genome shotgun (WGS) entry which is preliminary data.</text>
</comment>
<dbReference type="GO" id="GO:0006508">
    <property type="term" value="P:proteolysis"/>
    <property type="evidence" value="ECO:0007669"/>
    <property type="project" value="UniProtKB-KW"/>
</dbReference>
<dbReference type="InterPro" id="IPR023367">
    <property type="entry name" value="Peptidase_M42_dom2"/>
</dbReference>